<dbReference type="InterPro" id="IPR000368">
    <property type="entry name" value="Sucrose_synth_GT-B1"/>
</dbReference>
<evidence type="ECO:0000259" key="11">
    <source>
        <dbReference type="Pfam" id="PF00534"/>
    </source>
</evidence>
<evidence type="ECO:0000256" key="3">
    <source>
        <dbReference type="ARBA" id="ARBA00011774"/>
    </source>
</evidence>
<dbReference type="EC" id="2.4.1.14" evidence="4 9"/>
<dbReference type="Gene3D" id="3.90.1070.10">
    <property type="match status" value="1"/>
</dbReference>
<dbReference type="Pfam" id="PF00862">
    <property type="entry name" value="GT-B_Sucrose_synth"/>
    <property type="match status" value="1"/>
</dbReference>
<keyword evidence="6 9" id="KW-0808">Transferase</keyword>
<dbReference type="Pfam" id="PF00534">
    <property type="entry name" value="Glycos_transf_1"/>
    <property type="match status" value="1"/>
</dbReference>
<accession>A0A7I8L5E3</accession>
<dbReference type="PANTHER" id="PTHR46039">
    <property type="entry name" value="SUCROSE-PHOSPHATE SYNTHASE 3-RELATED"/>
    <property type="match status" value="1"/>
</dbReference>
<dbReference type="InterPro" id="IPR023214">
    <property type="entry name" value="HAD_sf"/>
</dbReference>
<dbReference type="AlphaFoldDB" id="A0A7I8L5E3"/>
<reference evidence="14" key="1">
    <citation type="submission" date="2020-02" db="EMBL/GenBank/DDBJ databases">
        <authorList>
            <person name="Scholz U."/>
            <person name="Mascher M."/>
            <person name="Fiebig A."/>
        </authorList>
    </citation>
    <scope>NUCLEOTIDE SEQUENCE</scope>
</reference>
<dbReference type="InterPro" id="IPR035659">
    <property type="entry name" value="SPS_C"/>
</dbReference>
<dbReference type="EMBL" id="LR746274">
    <property type="protein sequence ID" value="CAA7405233.1"/>
    <property type="molecule type" value="Genomic_DNA"/>
</dbReference>
<evidence type="ECO:0000313" key="15">
    <source>
        <dbReference type="Proteomes" id="UP000663760"/>
    </source>
</evidence>
<evidence type="ECO:0000256" key="10">
    <source>
        <dbReference type="SAM" id="MobiDB-lite"/>
    </source>
</evidence>
<feature type="region of interest" description="Disordered" evidence="10">
    <location>
        <begin position="453"/>
        <end position="479"/>
    </location>
</feature>
<dbReference type="GO" id="GO:0005986">
    <property type="term" value="P:sucrose biosynthetic process"/>
    <property type="evidence" value="ECO:0007669"/>
    <property type="project" value="UniProtKB-UniRule"/>
</dbReference>
<keyword evidence="5 9" id="KW-0328">Glycosyltransferase</keyword>
<dbReference type="FunFam" id="3.40.50.2000:FF:000077">
    <property type="entry name" value="Sucrose-phosphate synthase 2"/>
    <property type="match status" value="1"/>
</dbReference>
<evidence type="ECO:0000256" key="6">
    <source>
        <dbReference type="ARBA" id="ARBA00022679"/>
    </source>
</evidence>
<evidence type="ECO:0000256" key="4">
    <source>
        <dbReference type="ARBA" id="ARBA00012536"/>
    </source>
</evidence>
<feature type="region of interest" description="Disordered" evidence="10">
    <location>
        <begin position="756"/>
        <end position="776"/>
    </location>
</feature>
<dbReference type="OrthoDB" id="512920at2759"/>
<comment type="function">
    <text evidence="7 9">Plays a role in photosynthetic sucrose synthesis by catalyzing the rate-limiting step of sucrose biosynthesis from UDP-glucose and fructose- 6-phosphate. Involved in the regulation of carbon partitioning in the leaves of plants. May regulate the synthesis of sucrose and therefore play a major role as a limiting factor in the export of photoassimilates out of the leaf. Plays a role for sucrose availability that is essential for plant growth and fiber elongation.</text>
</comment>
<organism evidence="14 15">
    <name type="scientific">Spirodela intermedia</name>
    <name type="common">Intermediate duckweed</name>
    <dbReference type="NCBI Taxonomy" id="51605"/>
    <lineage>
        <taxon>Eukaryota</taxon>
        <taxon>Viridiplantae</taxon>
        <taxon>Streptophyta</taxon>
        <taxon>Embryophyta</taxon>
        <taxon>Tracheophyta</taxon>
        <taxon>Spermatophyta</taxon>
        <taxon>Magnoliopsida</taxon>
        <taxon>Liliopsida</taxon>
        <taxon>Araceae</taxon>
        <taxon>Lemnoideae</taxon>
        <taxon>Spirodela</taxon>
    </lineage>
</organism>
<proteinExistence type="inferred from homology"/>
<protein>
    <recommendedName>
        <fullName evidence="4 9">Sucrose-phosphate synthase</fullName>
        <ecNumber evidence="4 9">2.4.1.14</ecNumber>
    </recommendedName>
</protein>
<evidence type="ECO:0000259" key="13">
    <source>
        <dbReference type="Pfam" id="PF05116"/>
    </source>
</evidence>
<dbReference type="SUPFAM" id="SSF53756">
    <property type="entry name" value="UDP-Glycosyltransferase/glycogen phosphorylase"/>
    <property type="match status" value="1"/>
</dbReference>
<comment type="catalytic activity">
    <reaction evidence="8 9">
        <text>beta-D-fructose 6-phosphate + UDP-alpha-D-glucose = sucrose 6(F)-phosphate + UDP + H(+)</text>
        <dbReference type="Rhea" id="RHEA:22172"/>
        <dbReference type="ChEBI" id="CHEBI:15378"/>
        <dbReference type="ChEBI" id="CHEBI:57634"/>
        <dbReference type="ChEBI" id="CHEBI:57723"/>
        <dbReference type="ChEBI" id="CHEBI:58223"/>
        <dbReference type="ChEBI" id="CHEBI:58885"/>
        <dbReference type="EC" id="2.4.1.14"/>
    </reaction>
</comment>
<feature type="domain" description="Glycosyl transferase family 1" evidence="11">
    <location>
        <begin position="488"/>
        <end position="657"/>
    </location>
</feature>
<dbReference type="InterPro" id="IPR006380">
    <property type="entry name" value="SPP-like_dom"/>
</dbReference>
<feature type="compositionally biased region" description="Basic and acidic residues" evidence="10">
    <location>
        <begin position="122"/>
        <end position="134"/>
    </location>
</feature>
<feature type="domain" description="Sucrose synthase first GT-B" evidence="12">
    <location>
        <begin position="182"/>
        <end position="449"/>
    </location>
</feature>
<dbReference type="InterPro" id="IPR001296">
    <property type="entry name" value="Glyco_trans_1"/>
</dbReference>
<comment type="pathway">
    <text evidence="1 9">Glycan biosynthesis; sucrose biosynthesis; sucrose from D-fructose 6-phosphate and UDP-alpha-D-glucose: step 1/2.</text>
</comment>
<evidence type="ECO:0000256" key="9">
    <source>
        <dbReference type="RuleBase" id="RU368006"/>
    </source>
</evidence>
<evidence type="ECO:0000313" key="14">
    <source>
        <dbReference type="EMBL" id="CAA7405233.1"/>
    </source>
</evidence>
<sequence>MAGNAWINGYLEAILDSGAAAISAEDGNQQRWPVSPVELKDGPGGEDGDGGMGLFNPTRYFVEEVVTGVDETDLHRTWIKVVATRNTRERSSRLENMCWRIWHLARKKKQLEWENYQRAAGRRLEREQGRRDATEDMSEDLSEGEKGDIAGELAPPETPRAKPPKSISDSSWTDDNKGKKLYIVLISLHGLVRGENMELGRDSDTGGQVKYVVELARALAMMPGVYRVDLFTRQISSPEVDWSYGEPTEMLTAGAEDADGNDAGESAGAYIVRIPFGPRDKYLRKELLWPHIQEFVDGALSHILNMARVLGEQVGGGEAVWPYVVHGHYADAGDSAALLSGALSVPMVLTGHSLGRNKLEQLLKQGRQSKEDINATYKIMRRIEAEELSLDAAELVITSTKQEIEEQWGLYDGFDVKLEKVLRARSRRGVNCHGRYMPRMAVIPPGMDFSNVVAQEDGGGEGEGDGAALAAGEGGGPASRAQPPIWYEPMILALSRPDPKKNITTLLKAFGECRPLRELANLTLVMGNRDDIDEMSSGNASVLTTVLKLIDKYDLYGQVAYPKHHKQNDVPEIYRLAAKTKGVFINPALVEPFGLTLIEAAAHGLPMVATQNGGPVDINRALNNGLLVDPHDQKAIADALLKLVADKNLWTECRKNGWKNIHLFSWPEHCRTYLTRVAACRMRHPQWQVDTPLDGMPAEESLGDSLTDFQESSLRLSVDGEKISLNDPDELEKVAEEEDDPELQSQVRRILNKIRRAPAADSSQPAEDSKRGEISSTALSRSPLLRRRRRLFVIALDCYDDSGRPDRRMLQVIQEVFRAVKLDSQLARISGFALTTAMPISETVELLKSGRIRPAEFDALICSSGSEVYYPGTSICVTDDGQLCPDPDYAAHIEYRWERHGVRRTTGKLMSAPDVSSGDSPAATVVDEDVQSSGPHCVSFFVNDCSSAKKVDDLRQKLRMRGLRCHVMYCRNSTRLQVIPLLASRSQALRYLFVRWGLNVANMFVIMGEKGDTDHEEMIAGTHRTIILGGAVEKGSEALLRAAGSYQREDIVPGGNPTTVHTTGGFKAEEILAATRAVSKASSGK</sequence>
<dbReference type="InterPro" id="IPR012819">
    <property type="entry name" value="SPS_pln"/>
</dbReference>
<feature type="domain" description="Sucrose phosphatase-like" evidence="13">
    <location>
        <begin position="791"/>
        <end position="1034"/>
    </location>
</feature>
<dbReference type="UniPathway" id="UPA00371">
    <property type="reaction ID" value="UER00545"/>
</dbReference>
<evidence type="ECO:0000256" key="7">
    <source>
        <dbReference type="ARBA" id="ARBA00024883"/>
    </source>
</evidence>
<dbReference type="CDD" id="cd03800">
    <property type="entry name" value="GT4_sucrose_synthase"/>
    <property type="match status" value="1"/>
</dbReference>
<dbReference type="PANTHER" id="PTHR46039:SF5">
    <property type="entry name" value="SUCROSE-PHOSPHATE SYNTHASE 3-RELATED"/>
    <property type="match status" value="1"/>
</dbReference>
<comment type="similarity">
    <text evidence="2 9">Belongs to the glycosyltransferase 1 family.</text>
</comment>
<dbReference type="Pfam" id="PF05116">
    <property type="entry name" value="S6PP"/>
    <property type="match status" value="1"/>
</dbReference>
<keyword evidence="15" id="KW-1185">Reference proteome</keyword>
<dbReference type="InterPro" id="IPR044161">
    <property type="entry name" value="SPS"/>
</dbReference>
<name>A0A7I8L5E3_SPIIN</name>
<evidence type="ECO:0000256" key="8">
    <source>
        <dbReference type="ARBA" id="ARBA00047471"/>
    </source>
</evidence>
<dbReference type="CDD" id="cd16419">
    <property type="entry name" value="HAD_SPS"/>
    <property type="match status" value="1"/>
</dbReference>
<dbReference type="GO" id="GO:0046524">
    <property type="term" value="F:sucrose-phosphate synthase activity"/>
    <property type="evidence" value="ECO:0007669"/>
    <property type="project" value="UniProtKB-UniRule"/>
</dbReference>
<dbReference type="Proteomes" id="UP000663760">
    <property type="component" value="Chromosome 11"/>
</dbReference>
<comment type="subunit">
    <text evidence="3 9">Homodimer or homotetramer.</text>
</comment>
<feature type="region of interest" description="Disordered" evidence="10">
    <location>
        <begin position="120"/>
        <end position="173"/>
    </location>
</feature>
<evidence type="ECO:0000256" key="1">
    <source>
        <dbReference type="ARBA" id="ARBA00005027"/>
    </source>
</evidence>
<evidence type="ECO:0000256" key="5">
    <source>
        <dbReference type="ARBA" id="ARBA00022676"/>
    </source>
</evidence>
<dbReference type="Gene3D" id="3.40.50.2000">
    <property type="entry name" value="Glycogen Phosphorylase B"/>
    <property type="match status" value="2"/>
</dbReference>
<dbReference type="NCBIfam" id="TIGR02468">
    <property type="entry name" value="sucrsPsyn_pln"/>
    <property type="match status" value="1"/>
</dbReference>
<evidence type="ECO:0000259" key="12">
    <source>
        <dbReference type="Pfam" id="PF00862"/>
    </source>
</evidence>
<dbReference type="Gene3D" id="3.40.50.1000">
    <property type="entry name" value="HAD superfamily/HAD-like"/>
    <property type="match status" value="1"/>
</dbReference>
<gene>
    <name evidence="14" type="ORF">SI8410_11015911</name>
</gene>
<evidence type="ECO:0000256" key="2">
    <source>
        <dbReference type="ARBA" id="ARBA00006530"/>
    </source>
</evidence>